<evidence type="ECO:0000256" key="7">
    <source>
        <dbReference type="ARBA" id="ARBA00059736"/>
    </source>
</evidence>
<dbReference type="eggNOG" id="COG0003">
    <property type="taxonomic scope" value="Bacteria"/>
</dbReference>
<feature type="domain" description="ArsA HSP20-like" evidence="10">
    <location>
        <begin position="324"/>
        <end position="386"/>
    </location>
</feature>
<dbReference type="InterPro" id="IPR016300">
    <property type="entry name" value="ATPase_ArsA/GET3"/>
</dbReference>
<dbReference type="RefSeq" id="WP_005911858.1">
    <property type="nucleotide sequence ID" value="NZ_KQ235737.1"/>
</dbReference>
<organism evidence="11 12">
    <name type="scientific">Fusobacterium vincentii 4_1_13</name>
    <dbReference type="NCBI Taxonomy" id="469606"/>
    <lineage>
        <taxon>Bacteria</taxon>
        <taxon>Fusobacteriati</taxon>
        <taxon>Fusobacteriota</taxon>
        <taxon>Fusobacteriia</taxon>
        <taxon>Fusobacteriales</taxon>
        <taxon>Fusobacteriaceae</taxon>
        <taxon>Fusobacterium</taxon>
    </lineage>
</organism>
<comment type="similarity">
    <text evidence="1">Belongs to the arsA ATPase family.</text>
</comment>
<evidence type="ECO:0000256" key="5">
    <source>
        <dbReference type="ARBA" id="ARBA00022967"/>
    </source>
</evidence>
<evidence type="ECO:0000256" key="6">
    <source>
        <dbReference type="ARBA" id="ARBA00052296"/>
    </source>
</evidence>
<accession>A0A0M1VVQ4</accession>
<comment type="catalytic activity">
    <reaction evidence="6">
        <text>arsenite(in) + ATP + H2O = arsenite(out) + ADP + phosphate + H(+)</text>
        <dbReference type="Rhea" id="RHEA:11348"/>
        <dbReference type="ChEBI" id="CHEBI:15377"/>
        <dbReference type="ChEBI" id="CHEBI:15378"/>
        <dbReference type="ChEBI" id="CHEBI:29242"/>
        <dbReference type="ChEBI" id="CHEBI:30616"/>
        <dbReference type="ChEBI" id="CHEBI:43474"/>
        <dbReference type="ChEBI" id="CHEBI:456216"/>
        <dbReference type="EC" id="7.3.2.7"/>
    </reaction>
</comment>
<dbReference type="CDD" id="cd02035">
    <property type="entry name" value="ArsA"/>
    <property type="match status" value="1"/>
</dbReference>
<dbReference type="GO" id="GO:0015446">
    <property type="term" value="F:ATPase-coupled arsenite transmembrane transporter activity"/>
    <property type="evidence" value="ECO:0007669"/>
    <property type="project" value="UniProtKB-EC"/>
</dbReference>
<dbReference type="HOGENOM" id="CLU_040761_1_0_0"/>
<evidence type="ECO:0000259" key="9">
    <source>
        <dbReference type="Pfam" id="PF02374"/>
    </source>
</evidence>
<dbReference type="EC" id="7.3.2.7" evidence="8"/>
<evidence type="ECO:0000313" key="11">
    <source>
        <dbReference type="EMBL" id="EEO40499.1"/>
    </source>
</evidence>
<dbReference type="InterPro" id="IPR027417">
    <property type="entry name" value="P-loop_NTPase"/>
</dbReference>
<name>A0A0M1VVQ4_FUSVC</name>
<keyword evidence="5" id="KW-1278">Translocase</keyword>
<evidence type="ECO:0000313" key="12">
    <source>
        <dbReference type="Proteomes" id="UP000004925"/>
    </source>
</evidence>
<dbReference type="PANTHER" id="PTHR10803">
    <property type="entry name" value="ARSENICAL PUMP-DRIVING ATPASE ARSENITE-TRANSLOCATING ATPASE"/>
    <property type="match status" value="1"/>
</dbReference>
<protein>
    <recommendedName>
        <fullName evidence="8">arsenite-transporting ATPase</fullName>
        <ecNumber evidence="8">7.3.2.7</ecNumber>
    </recommendedName>
</protein>
<keyword evidence="2" id="KW-0547">Nucleotide-binding</keyword>
<reference evidence="11 12" key="1">
    <citation type="submission" date="2011-10" db="EMBL/GenBank/DDBJ databases">
        <title>The Genome Sequence of Fusobacterium sp. 4_1_13.</title>
        <authorList>
            <consortium name="The Broad Institute Genome Sequencing Platform"/>
            <person name="Earl A."/>
            <person name="Ward D."/>
            <person name="Feldgarden M."/>
            <person name="Gevers D."/>
            <person name="Strauss J."/>
            <person name="Ambrose C."/>
            <person name="Allen-Vercoe E."/>
            <person name="Young S.K."/>
            <person name="Zeng Q."/>
            <person name="Gargeya S."/>
            <person name="Fitzgerald M."/>
            <person name="Haas B."/>
            <person name="Abouelleil A."/>
            <person name="Alvarado L."/>
            <person name="Arachchi H.M."/>
            <person name="Berlin A."/>
            <person name="Brown A."/>
            <person name="Chapman S.B."/>
            <person name="Chen Z."/>
            <person name="Dunbar C."/>
            <person name="Freedman E."/>
            <person name="Gearin G."/>
            <person name="Goldberg J."/>
            <person name="Griggs A."/>
            <person name="Gujja S."/>
            <person name="Heiman D."/>
            <person name="Howarth C."/>
            <person name="Larson L."/>
            <person name="Lui A."/>
            <person name="MacDonald P.J."/>
            <person name="Montmayeur A."/>
            <person name="Murphy C."/>
            <person name="Neiman D."/>
            <person name="Pearson M."/>
            <person name="Priest M."/>
            <person name="Roberts A."/>
            <person name="Saif S."/>
            <person name="Shea T."/>
            <person name="Shenoy N."/>
            <person name="Sisk P."/>
            <person name="Stolte C."/>
            <person name="Sykes S."/>
            <person name="Wortman J."/>
            <person name="Nusbaum C."/>
            <person name="Birren B."/>
        </authorList>
    </citation>
    <scope>NUCLEOTIDE SEQUENCE [LARGE SCALE GENOMIC DNA]</scope>
    <source>
        <strain evidence="11 12">4_1_13</strain>
    </source>
</reference>
<dbReference type="InterPro" id="IPR040612">
    <property type="entry name" value="ArsA_HSP20-like"/>
</dbReference>
<dbReference type="SUPFAM" id="SSF52540">
    <property type="entry name" value="P-loop containing nucleoside triphosphate hydrolases"/>
    <property type="match status" value="1"/>
</dbReference>
<dbReference type="FunFam" id="3.40.50.300:FF:001801">
    <property type="entry name" value="Putative arsenical pump-driving ATPase"/>
    <property type="match status" value="1"/>
</dbReference>
<dbReference type="EMBL" id="ACDE02000019">
    <property type="protein sequence ID" value="EEO40499.1"/>
    <property type="molecule type" value="Genomic_DNA"/>
</dbReference>
<dbReference type="PANTHER" id="PTHR10803:SF3">
    <property type="entry name" value="ATPASE GET3"/>
    <property type="match status" value="1"/>
</dbReference>
<evidence type="ECO:0000256" key="1">
    <source>
        <dbReference type="ARBA" id="ARBA00011040"/>
    </source>
</evidence>
<comment type="function">
    <text evidence="7">Anion-transporting ATPase. Catalyzes the extrusion of arsenite.</text>
</comment>
<dbReference type="Proteomes" id="UP000004925">
    <property type="component" value="Unassembled WGS sequence"/>
</dbReference>
<proteinExistence type="inferred from homology"/>
<dbReference type="FunFam" id="2.60.40.790:FF:000052">
    <property type="entry name" value="ArsA family ATPase"/>
    <property type="match status" value="1"/>
</dbReference>
<dbReference type="Pfam" id="PF02374">
    <property type="entry name" value="ArsA_ATPase"/>
    <property type="match status" value="1"/>
</dbReference>
<evidence type="ECO:0000259" key="10">
    <source>
        <dbReference type="Pfam" id="PF17886"/>
    </source>
</evidence>
<sequence>MARIIIFTGKGGVGKSSVAAAHALSSAKMGKKTLLVSADTAHNLGDIFKIQIGSKITKISENLDALELDSDVVKREIFPEVKNTMLDLMGKNGIGITNLNENFSLPGFENLFSLLKIKEIYETNQYEHILVDCAPTGETLALLKLPELLAWYMEKFFPIGKKIVRVLSPISKLAYKVVLPSAKTMDTIEFIHKKLLELQELLKNNEICSVRLVCIPEKMIVEETKRNFMYLNLYKYQVDTVFINRIITDEVENSFMQKWKKIQSKYIKELEEVFFDIPVVKIPWYPKEIIGKKGLELVCNTIENLPDLFSVKKVTQNEEYFPCEDGYLLKIQLPFVKEEELKVYHHEMDINIKINNVNRCIPLPNVLRKSHIVDTKLENGNLYIHFQVEKKKEEKS</sequence>
<dbReference type="Pfam" id="PF17886">
    <property type="entry name" value="ArsA_HSP20"/>
    <property type="match status" value="1"/>
</dbReference>
<dbReference type="GO" id="GO:0005524">
    <property type="term" value="F:ATP binding"/>
    <property type="evidence" value="ECO:0007669"/>
    <property type="project" value="UniProtKB-KW"/>
</dbReference>
<dbReference type="Gene3D" id="3.40.50.300">
    <property type="entry name" value="P-loop containing nucleotide triphosphate hydrolases"/>
    <property type="match status" value="1"/>
</dbReference>
<feature type="domain" description="ArsA/GET3 Anion-transporting ATPase-like" evidence="9">
    <location>
        <begin position="3"/>
        <end position="302"/>
    </location>
</feature>
<dbReference type="NCBIfam" id="TIGR00345">
    <property type="entry name" value="GET3_arsA_TRC40"/>
    <property type="match status" value="1"/>
</dbReference>
<dbReference type="InterPro" id="IPR025723">
    <property type="entry name" value="ArsA/GET3_ATPase-like"/>
</dbReference>
<dbReference type="AlphaFoldDB" id="A0A0M1VVQ4"/>
<keyword evidence="3" id="KW-0067">ATP-binding</keyword>
<evidence type="ECO:0000256" key="4">
    <source>
        <dbReference type="ARBA" id="ARBA00022849"/>
    </source>
</evidence>
<keyword evidence="4" id="KW-0059">Arsenical resistance</keyword>
<evidence type="ECO:0000256" key="2">
    <source>
        <dbReference type="ARBA" id="ARBA00022741"/>
    </source>
</evidence>
<dbReference type="GeneID" id="79799795"/>
<evidence type="ECO:0000256" key="8">
    <source>
        <dbReference type="ARBA" id="ARBA00066752"/>
    </source>
</evidence>
<gene>
    <name evidence="11" type="ORF">FSCG_01212</name>
</gene>
<comment type="caution">
    <text evidence="11">The sequence shown here is derived from an EMBL/GenBank/DDBJ whole genome shotgun (WGS) entry which is preliminary data.</text>
</comment>
<dbReference type="GO" id="GO:0016887">
    <property type="term" value="F:ATP hydrolysis activity"/>
    <property type="evidence" value="ECO:0007669"/>
    <property type="project" value="InterPro"/>
</dbReference>
<evidence type="ECO:0000256" key="3">
    <source>
        <dbReference type="ARBA" id="ARBA00022840"/>
    </source>
</evidence>
<dbReference type="InterPro" id="IPR008978">
    <property type="entry name" value="HSP20-like_chaperone"/>
</dbReference>
<dbReference type="Gene3D" id="2.60.40.790">
    <property type="match status" value="1"/>
</dbReference>